<dbReference type="InterPro" id="IPR024463">
    <property type="entry name" value="Transposase_TnpC_homeodom"/>
</dbReference>
<keyword evidence="1" id="KW-0175">Coiled coil</keyword>
<evidence type="ECO:0000313" key="5">
    <source>
        <dbReference type="Proteomes" id="UP000093267"/>
    </source>
</evidence>
<sequence length="536" mass="61125">MAKHVKNIEAELIRQNTELKQEVHELKQTILLLEEQVAFLTKKIYGQSSERINSDQLSLFGQSGVFTEPEQTGNQSEETYQVITKIRSKKKTRKQTISPDLPVQDVLIPFDEPVSVLTDTLTGSSSAKNLSAKKSVCYEPGRLYVKRIYIETGTCSECERQTGLTYMFQSQAPHGLLAHSPLSASLAAHVISDKFLLDLPLYRQQRALKQGGFNVSEGTLANWIIKTSQLIEPLYGLIHRELIARHHLQGDETPIQVINEPGRAAKSRSYMWVATIPLKLTNRIVYYAYSQTRAGSFAQKQLCSTYQGVLQCDGYAGYNLLGDQAIKRVGCWAHVRRKFKDAFDADKQYVETPLRLINSMFRLEKTWQHFSPRVRQRRRRSKIRPLLKQFWQWVDHYDGLAKSRLGKAVTYAADQRMYLSRIVNDGTMDWSNNTAERTMKSLVIGRKNWLFSTSPEGARSTAIWMTIVESAKANHIDPTKYIEYILLGVAQLPTFPKKEQLAAYLPWNFKESDLEAVKRAQAGVLIPDKNEDKNAS</sequence>
<evidence type="ECO:0000313" key="4">
    <source>
        <dbReference type="EMBL" id="ANZ67654.1"/>
    </source>
</evidence>
<dbReference type="NCBIfam" id="NF033517">
    <property type="entry name" value="transpos_IS66"/>
    <property type="match status" value="1"/>
</dbReference>
<evidence type="ECO:0000259" key="3">
    <source>
        <dbReference type="Pfam" id="PF13007"/>
    </source>
</evidence>
<dbReference type="InterPro" id="IPR004291">
    <property type="entry name" value="Transposase_IS66_central"/>
</dbReference>
<keyword evidence="5" id="KW-1185">Reference proteome</keyword>
<gene>
    <name evidence="4" type="ORF">AYR63_11305</name>
</gene>
<dbReference type="PANTHER" id="PTHR33678:SF1">
    <property type="entry name" value="BLL1576 PROTEIN"/>
    <property type="match status" value="1"/>
</dbReference>
<feature type="domain" description="Transposase TnpC homeodomain" evidence="3">
    <location>
        <begin position="33"/>
        <end position="106"/>
    </location>
</feature>
<name>A0A1B2IZX8_9LACO</name>
<dbReference type="RefSeq" id="WP_065902910.1">
    <property type="nucleotide sequence ID" value="NZ_CP014912.1"/>
</dbReference>
<organism evidence="4 5">
    <name type="scientific">Secundilactobacillus paracollinoides</name>
    <dbReference type="NCBI Taxonomy" id="240427"/>
    <lineage>
        <taxon>Bacteria</taxon>
        <taxon>Bacillati</taxon>
        <taxon>Bacillota</taxon>
        <taxon>Bacilli</taxon>
        <taxon>Lactobacillales</taxon>
        <taxon>Lactobacillaceae</taxon>
        <taxon>Secundilactobacillus</taxon>
    </lineage>
</organism>
<reference evidence="4 5" key="1">
    <citation type="submission" date="2016-03" db="EMBL/GenBank/DDBJ databases">
        <title>Pediococcus and Lactobacillus from brewery environment - whole genome sequencing and assembly.</title>
        <authorList>
            <person name="Behr J."/>
            <person name="Geissler A.J."/>
            <person name="Vogel R.F."/>
        </authorList>
    </citation>
    <scope>NUCLEOTIDE SEQUENCE [LARGE SCALE GENOMIC DNA]</scope>
    <source>
        <strain evidence="4 5">TMW 1.1995</strain>
    </source>
</reference>
<dbReference type="Pfam" id="PF03050">
    <property type="entry name" value="DDE_Tnp_IS66"/>
    <property type="match status" value="1"/>
</dbReference>
<dbReference type="InterPro" id="IPR052344">
    <property type="entry name" value="Transposase-related"/>
</dbReference>
<feature type="coiled-coil region" evidence="1">
    <location>
        <begin position="5"/>
        <end position="43"/>
    </location>
</feature>
<accession>A0A1B2IZX8</accession>
<dbReference type="AlphaFoldDB" id="A0A1B2IZX8"/>
<dbReference type="PANTHER" id="PTHR33678">
    <property type="entry name" value="BLL1576 PROTEIN"/>
    <property type="match status" value="1"/>
</dbReference>
<proteinExistence type="predicted"/>
<dbReference type="Proteomes" id="UP000093267">
    <property type="component" value="Chromosome"/>
</dbReference>
<evidence type="ECO:0000259" key="2">
    <source>
        <dbReference type="Pfam" id="PF03050"/>
    </source>
</evidence>
<feature type="domain" description="Transposase IS66 central" evidence="2">
    <location>
        <begin position="180"/>
        <end position="459"/>
    </location>
</feature>
<evidence type="ECO:0000256" key="1">
    <source>
        <dbReference type="SAM" id="Coils"/>
    </source>
</evidence>
<dbReference type="EMBL" id="CP014924">
    <property type="protein sequence ID" value="ANZ67654.1"/>
    <property type="molecule type" value="Genomic_DNA"/>
</dbReference>
<protein>
    <submittedName>
        <fullName evidence="4">Uncharacterized protein</fullName>
    </submittedName>
</protein>
<dbReference type="Pfam" id="PF13007">
    <property type="entry name" value="LZ_Tnp_IS66"/>
    <property type="match status" value="1"/>
</dbReference>
<dbReference type="STRING" id="240427.AYR62_02295"/>